<accession>A0A7M5USY9</accession>
<feature type="transmembrane region" description="Helical" evidence="6">
    <location>
        <begin position="163"/>
        <end position="188"/>
    </location>
</feature>
<feature type="transmembrane region" description="Helical" evidence="6">
    <location>
        <begin position="194"/>
        <end position="220"/>
    </location>
</feature>
<evidence type="ECO:0000313" key="10">
    <source>
        <dbReference type="Proteomes" id="UP000594262"/>
    </source>
</evidence>
<dbReference type="Pfam" id="PF04893">
    <property type="entry name" value="Yip1"/>
    <property type="match status" value="1"/>
</dbReference>
<name>A0A7M5USY9_9CNID</name>
<dbReference type="PANTHER" id="PTHR12822:SF2">
    <property type="entry name" value="PROTEIN YIPF"/>
    <property type="match status" value="1"/>
</dbReference>
<feature type="region of interest" description="Disordered" evidence="7">
    <location>
        <begin position="1"/>
        <end position="21"/>
    </location>
</feature>
<dbReference type="InterPro" id="IPR039765">
    <property type="entry name" value="Yip5/YIPF1/YIPF2"/>
</dbReference>
<proteinExistence type="inferred from homology"/>
<feature type="domain" description="Yip1" evidence="8">
    <location>
        <begin position="117"/>
        <end position="272"/>
    </location>
</feature>
<evidence type="ECO:0000256" key="7">
    <source>
        <dbReference type="SAM" id="MobiDB-lite"/>
    </source>
</evidence>
<comment type="similarity">
    <text evidence="2 6">Belongs to the YIP1 family.</text>
</comment>
<dbReference type="EnsemblMetazoa" id="CLYHEMT005297.1">
    <property type="protein sequence ID" value="CLYHEMP005297.1"/>
    <property type="gene ID" value="CLYHEMG005297"/>
</dbReference>
<organism evidence="9 10">
    <name type="scientific">Clytia hemisphaerica</name>
    <dbReference type="NCBI Taxonomy" id="252671"/>
    <lineage>
        <taxon>Eukaryota</taxon>
        <taxon>Metazoa</taxon>
        <taxon>Cnidaria</taxon>
        <taxon>Hydrozoa</taxon>
        <taxon>Hydroidolina</taxon>
        <taxon>Leptothecata</taxon>
        <taxon>Obeliida</taxon>
        <taxon>Clytiidae</taxon>
        <taxon>Clytia</taxon>
    </lineage>
</organism>
<evidence type="ECO:0000256" key="4">
    <source>
        <dbReference type="ARBA" id="ARBA00022989"/>
    </source>
</evidence>
<evidence type="ECO:0000313" key="9">
    <source>
        <dbReference type="EnsemblMetazoa" id="CLYHEMP005297.1"/>
    </source>
</evidence>
<keyword evidence="5 6" id="KW-0472">Membrane</keyword>
<dbReference type="PANTHER" id="PTHR12822">
    <property type="entry name" value="PROTEIN YIPF"/>
    <property type="match status" value="1"/>
</dbReference>
<evidence type="ECO:0000259" key="8">
    <source>
        <dbReference type="Pfam" id="PF04893"/>
    </source>
</evidence>
<dbReference type="GO" id="GO:0016192">
    <property type="term" value="P:vesicle-mediated transport"/>
    <property type="evidence" value="ECO:0007669"/>
    <property type="project" value="InterPro"/>
</dbReference>
<dbReference type="AlphaFoldDB" id="A0A7M5USY9"/>
<dbReference type="GO" id="GO:0031267">
    <property type="term" value="F:small GTPase binding"/>
    <property type="evidence" value="ECO:0007669"/>
    <property type="project" value="InterPro"/>
</dbReference>
<feature type="region of interest" description="Disordered" evidence="7">
    <location>
        <begin position="35"/>
        <end position="73"/>
    </location>
</feature>
<evidence type="ECO:0000256" key="3">
    <source>
        <dbReference type="ARBA" id="ARBA00022692"/>
    </source>
</evidence>
<reference evidence="9" key="1">
    <citation type="submission" date="2021-01" db="UniProtKB">
        <authorList>
            <consortium name="EnsemblMetazoa"/>
        </authorList>
    </citation>
    <scope>IDENTIFICATION</scope>
</reference>
<feature type="compositionally biased region" description="Polar residues" evidence="7">
    <location>
        <begin position="49"/>
        <end position="59"/>
    </location>
</feature>
<dbReference type="Proteomes" id="UP000594262">
    <property type="component" value="Unplaced"/>
</dbReference>
<dbReference type="RefSeq" id="XP_066912511.1">
    <property type="nucleotide sequence ID" value="XM_067056410.1"/>
</dbReference>
<evidence type="ECO:0000256" key="1">
    <source>
        <dbReference type="ARBA" id="ARBA00004141"/>
    </source>
</evidence>
<evidence type="ECO:0000256" key="5">
    <source>
        <dbReference type="ARBA" id="ARBA00023136"/>
    </source>
</evidence>
<evidence type="ECO:0000256" key="6">
    <source>
        <dbReference type="RuleBase" id="RU361264"/>
    </source>
</evidence>
<feature type="transmembrane region" description="Helical" evidence="6">
    <location>
        <begin position="125"/>
        <end position="151"/>
    </location>
</feature>
<dbReference type="GeneID" id="136799693"/>
<evidence type="ECO:0000256" key="2">
    <source>
        <dbReference type="ARBA" id="ARBA00010596"/>
    </source>
</evidence>
<protein>
    <recommendedName>
        <fullName evidence="6">Protein YIPF</fullName>
    </recommendedName>
</protein>
<feature type="transmembrane region" description="Helical" evidence="6">
    <location>
        <begin position="255"/>
        <end position="279"/>
    </location>
</feature>
<comment type="subcellular location">
    <subcellularLocation>
        <location evidence="6">Golgi apparatus membrane</location>
        <topology evidence="6">Multi-pass membrane protein</topology>
    </subcellularLocation>
    <subcellularLocation>
        <location evidence="1">Membrane</location>
        <topology evidence="1">Multi-pass membrane protein</topology>
    </subcellularLocation>
</comment>
<dbReference type="OrthoDB" id="10256463at2759"/>
<keyword evidence="10" id="KW-1185">Reference proteome</keyword>
<keyword evidence="3 6" id="KW-0812">Transmembrane</keyword>
<feature type="transmembrane region" description="Helical" evidence="6">
    <location>
        <begin position="227"/>
        <end position="249"/>
    </location>
</feature>
<dbReference type="GO" id="GO:0000139">
    <property type="term" value="C:Golgi membrane"/>
    <property type="evidence" value="ECO:0007669"/>
    <property type="project" value="UniProtKB-SubCell"/>
</dbReference>
<dbReference type="InterPro" id="IPR006977">
    <property type="entry name" value="Yip1_dom"/>
</dbReference>
<feature type="compositionally biased region" description="Polar residues" evidence="7">
    <location>
        <begin position="1"/>
        <end position="10"/>
    </location>
</feature>
<keyword evidence="4 6" id="KW-1133">Transmembrane helix</keyword>
<sequence length="322" mass="36138">MSGKGYSTVQLLADDDESDEELLTTDKNTQLQFQEFSNVPVDTEKENSGFGNSLLQNSGHDSEGDDNDEAELLSQEKKSPPFWTFEYYQAFFDVDTNQVVSRITYSMIPSKQNYLLSKIRPNPDLYGPFWICATLVFTIAICGNLSSFFASEGDHKWKSDFRLVSLSATVIFLYAWLIPTCIWGFLTWRGNRTGFTYLECVCVYGYSLSIFVPISILWLIPFDWLRWLLVLVGAVTSGLVIVSTFWRAVEDEPKNIAVGTVAVIFILHTLLAIGFKLYFFKTIRIIHPAVTTTASTLASTVASTVHNIVTRSTEDAITPTTG</sequence>